<dbReference type="InterPro" id="IPR009057">
    <property type="entry name" value="Homeodomain-like_sf"/>
</dbReference>
<proteinExistence type="predicted"/>
<name>A0ABX4JBX9_9HYPH</name>
<evidence type="ECO:0000256" key="1">
    <source>
        <dbReference type="ARBA" id="ARBA00023015"/>
    </source>
</evidence>
<dbReference type="SUPFAM" id="SSF52317">
    <property type="entry name" value="Class I glutamine amidotransferase-like"/>
    <property type="match status" value="1"/>
</dbReference>
<dbReference type="InterPro" id="IPR002818">
    <property type="entry name" value="DJ-1/PfpI"/>
</dbReference>
<organism evidence="4 5">
    <name type="scientific">Rhizobium anhuiense</name>
    <dbReference type="NCBI Taxonomy" id="1184720"/>
    <lineage>
        <taxon>Bacteria</taxon>
        <taxon>Pseudomonadati</taxon>
        <taxon>Pseudomonadota</taxon>
        <taxon>Alphaproteobacteria</taxon>
        <taxon>Hyphomicrobiales</taxon>
        <taxon>Rhizobiaceae</taxon>
        <taxon>Rhizobium/Agrobacterium group</taxon>
        <taxon>Rhizobium</taxon>
    </lineage>
</organism>
<dbReference type="InterPro" id="IPR052158">
    <property type="entry name" value="INH-QAR"/>
</dbReference>
<dbReference type="Pfam" id="PF12833">
    <property type="entry name" value="HTH_18"/>
    <property type="match status" value="1"/>
</dbReference>
<feature type="domain" description="HTH araC/xylS-type" evidence="3">
    <location>
        <begin position="216"/>
        <end position="314"/>
    </location>
</feature>
<evidence type="ECO:0000256" key="2">
    <source>
        <dbReference type="ARBA" id="ARBA00023163"/>
    </source>
</evidence>
<evidence type="ECO:0000313" key="5">
    <source>
        <dbReference type="Proteomes" id="UP000219972"/>
    </source>
</evidence>
<comment type="caution">
    <text evidence="4">The sequence shown here is derived from an EMBL/GenBank/DDBJ whole genome shotgun (WGS) entry which is preliminary data.</text>
</comment>
<protein>
    <submittedName>
        <fullName evidence="4">AraC family transcriptional regulator</fullName>
    </submittedName>
</protein>
<dbReference type="PANTHER" id="PTHR43130:SF3">
    <property type="entry name" value="HTH-TYPE TRANSCRIPTIONAL REGULATOR RV1931C"/>
    <property type="match status" value="1"/>
</dbReference>
<dbReference type="InterPro" id="IPR018060">
    <property type="entry name" value="HTH_AraC"/>
</dbReference>
<dbReference type="Gene3D" id="1.10.10.60">
    <property type="entry name" value="Homeodomain-like"/>
    <property type="match status" value="1"/>
</dbReference>
<dbReference type="InterPro" id="IPR029062">
    <property type="entry name" value="Class_I_gatase-like"/>
</dbReference>
<dbReference type="Proteomes" id="UP000219972">
    <property type="component" value="Unassembled WGS sequence"/>
</dbReference>
<gene>
    <name evidence="4" type="ORF">CO662_09545</name>
</gene>
<dbReference type="EMBL" id="NWSL01000003">
    <property type="protein sequence ID" value="PDS52750.1"/>
    <property type="molecule type" value="Genomic_DNA"/>
</dbReference>
<keyword evidence="5" id="KW-1185">Reference proteome</keyword>
<evidence type="ECO:0000313" key="4">
    <source>
        <dbReference type="EMBL" id="PDS52750.1"/>
    </source>
</evidence>
<evidence type="ECO:0000259" key="3">
    <source>
        <dbReference type="PROSITE" id="PS01124"/>
    </source>
</evidence>
<keyword evidence="2" id="KW-0804">Transcription</keyword>
<accession>A0ABX4JBX9</accession>
<reference evidence="4 5" key="1">
    <citation type="submission" date="2017-09" db="EMBL/GenBank/DDBJ databases">
        <title>Comparative genomics of rhizobia isolated from Phaseolus vulgaris in China.</title>
        <authorList>
            <person name="Tong W."/>
        </authorList>
    </citation>
    <scope>NUCLEOTIDE SEQUENCE [LARGE SCALE GENOMIC DNA]</scope>
    <source>
        <strain evidence="4 5">Y27</strain>
    </source>
</reference>
<dbReference type="CDD" id="cd03137">
    <property type="entry name" value="GATase1_AraC_1"/>
    <property type="match status" value="1"/>
</dbReference>
<dbReference type="Gene3D" id="3.40.50.880">
    <property type="match status" value="1"/>
</dbReference>
<keyword evidence="1" id="KW-0805">Transcription regulation</keyword>
<dbReference type="PANTHER" id="PTHR43130">
    <property type="entry name" value="ARAC-FAMILY TRANSCRIPTIONAL REGULATOR"/>
    <property type="match status" value="1"/>
</dbReference>
<dbReference type="SMART" id="SM00342">
    <property type="entry name" value="HTH_ARAC"/>
    <property type="match status" value="1"/>
</dbReference>
<dbReference type="SUPFAM" id="SSF46689">
    <property type="entry name" value="Homeodomain-like"/>
    <property type="match status" value="2"/>
</dbReference>
<sequence>MRSVAVVVFPGVQAIDVSGPMDVFEEANALLPEGDRYLVEVVGPQGIFAASNGMRMEAHRTYDEATAGYDLVLVAGGPKLPDDLPDTGMLECIRRLSKISVRTGSVCTGAFVLGHAGLLGGKRVTTHWQNADALAERFPDAVVDRDRIYVKDGGLLTSAGVTAGIDLALAIVREDHGTEIALTVAKRLVVVAQRQGGQSQFSPYVVAPADPKSPLAAISEFVMANLRSRLTVGELADHIHMSRRSFARLFAEQARTTPAEFVENARLDAARNLLEGSRLALKEIAFECGFGTPHRMRQVFLRRLSVTPGQYRASFQQMEE</sequence>
<dbReference type="PROSITE" id="PS01124">
    <property type="entry name" value="HTH_ARAC_FAMILY_2"/>
    <property type="match status" value="1"/>
</dbReference>
<dbReference type="Pfam" id="PF01965">
    <property type="entry name" value="DJ-1_PfpI"/>
    <property type="match status" value="1"/>
</dbReference>
<dbReference type="RefSeq" id="WP_097542903.1">
    <property type="nucleotide sequence ID" value="NZ_NWSK01000006.1"/>
</dbReference>